<dbReference type="EMBL" id="CP071091">
    <property type="protein sequence ID" value="QSQ11665.1"/>
    <property type="molecule type" value="Genomic_DNA"/>
</dbReference>
<reference evidence="1 2" key="1">
    <citation type="submission" date="2021-02" db="EMBL/GenBank/DDBJ databases">
        <title>De Novo genome assembly of isolated myxobacteria.</title>
        <authorList>
            <person name="Stevens D.C."/>
        </authorList>
    </citation>
    <scope>NUCLEOTIDE SEQUENCE [LARGE SCALE GENOMIC DNA]</scope>
    <source>
        <strain evidence="1 2">SCHIC003</strain>
    </source>
</reference>
<proteinExistence type="predicted"/>
<gene>
    <name evidence="1" type="ORF">JY572_25105</name>
</gene>
<sequence>MAEGQPRRPPVSTSFEDELEAQAQGRYVRWDADLWRELRQGPAQRLGEALSQSGASSTHAAELMRAYLRLGAEAIGLGYLYPATAGRQNFFTLAWSDLVPRLLAGVPESARANVLAQLWNVGENLESAPPWVQRIFHRVSQRLESLAGIEERLRETASLAMEPPTEKLGDRAQPYLIDMSREDSRFLPGAIHFLAPTVLCVHDRHRHAVAGREAATQGILLVGDPPMPLGAMGCRETPEVTHVKTPHLTAMEEHDPRVDAFFATEANDWRAAGTLDTSRFVLVLAPA</sequence>
<name>A0ABX7N1V3_9BACT</name>
<dbReference type="Proteomes" id="UP000663090">
    <property type="component" value="Chromosome"/>
</dbReference>
<accession>A0ABX7N1V3</accession>
<keyword evidence="2" id="KW-1185">Reference proteome</keyword>
<evidence type="ECO:0000313" key="2">
    <source>
        <dbReference type="Proteomes" id="UP000663090"/>
    </source>
</evidence>
<protein>
    <submittedName>
        <fullName evidence="1">Uncharacterized protein</fullName>
    </submittedName>
</protein>
<evidence type="ECO:0000313" key="1">
    <source>
        <dbReference type="EMBL" id="QSQ11665.1"/>
    </source>
</evidence>
<organism evidence="1 2">
    <name type="scientific">Myxococcus landrumensis</name>
    <dbReference type="NCBI Taxonomy" id="2813577"/>
    <lineage>
        <taxon>Bacteria</taxon>
        <taxon>Pseudomonadati</taxon>
        <taxon>Myxococcota</taxon>
        <taxon>Myxococcia</taxon>
        <taxon>Myxococcales</taxon>
        <taxon>Cystobacterineae</taxon>
        <taxon>Myxococcaceae</taxon>
        <taxon>Myxococcus</taxon>
    </lineage>
</organism>